<accession>A0A7V7TK98</accession>
<sequence>MKISKKVKNIITVIVIFSVILGAMAFAILTATKQVEAELSSTGTQTKGAPVIKTNDVLGKSVDGVIVVPEDSPIAQQSIERQEQDREEAIAQGKNHISKTRVIPEQEETVGQRGESAIEQDSASLKKKVPIAQEVNELGEELLPNGSEKVAKADKQKVTNLSTGDVVVLPLPNEEKPVSNQINDLKKQLANSSAGKKAVDIKSASNSRQLELQQEKARLRAEKINNGARSLFSGLPYVPDSGNKFKVEYKPSKNVYASTSSTVFSPKDAKLPAASALHRSDGGQTLPGIHPNYLKALELAASEKVRLRLDGKEETPELKPNPQNVLFEAAEIVAAKTTLPIDSDVPGPLRVEILTGKAKKSVAFGKFELIEQAPGVALTVTSVIVDGKAVPVKAWALSPDTELALFDDDVDHHYIQRFGGLFAGLFMSGFLESLTNTDVTVSNGDTNISTGAIEGTTERIVYSVATAAEGFLPILYNYANRPIQVKVPNGQVMYLLFEDMVLKTDTVDSKQQEVTPSQAQPPKWKSSVIANKDSVNLPEQKKVVTATNITDEENTELWK</sequence>
<protein>
    <submittedName>
        <fullName evidence="1">Uncharacterized protein</fullName>
    </submittedName>
</protein>
<dbReference type="GeneID" id="77344641"/>
<dbReference type="EMBL" id="VZPX01000004">
    <property type="protein sequence ID" value="KAB0482407.1"/>
    <property type="molecule type" value="Genomic_DNA"/>
</dbReference>
<reference evidence="1 2" key="1">
    <citation type="submission" date="2019-09" db="EMBL/GenBank/DDBJ databases">
        <title>Draft genome sequences of 48 bacterial type strains from the CCUG.</title>
        <authorList>
            <person name="Tunovic T."/>
            <person name="Pineiro-Iglesias B."/>
            <person name="Unosson C."/>
            <person name="Inganas E."/>
            <person name="Ohlen M."/>
            <person name="Cardew S."/>
            <person name="Jensie-Markopoulos S."/>
            <person name="Salva-Serra F."/>
            <person name="Jaen-Luchoro D."/>
            <person name="Karlsson R."/>
            <person name="Svensson-Stadler L."/>
            <person name="Chun J."/>
            <person name="Moore E."/>
        </authorList>
    </citation>
    <scope>NUCLEOTIDE SEQUENCE [LARGE SCALE GENOMIC DNA]</scope>
    <source>
        <strain evidence="1 2">CCUG 48643</strain>
    </source>
</reference>
<dbReference type="InterPro" id="IPR049855">
    <property type="entry name" value="DotG/IcmE-like_C"/>
</dbReference>
<gene>
    <name evidence="1" type="ORF">F7Q91_03090</name>
</gene>
<organism evidence="1 2">
    <name type="scientific">Vibrio chagasii</name>
    <dbReference type="NCBI Taxonomy" id="170679"/>
    <lineage>
        <taxon>Bacteria</taxon>
        <taxon>Pseudomonadati</taxon>
        <taxon>Pseudomonadota</taxon>
        <taxon>Gammaproteobacteria</taxon>
        <taxon>Vibrionales</taxon>
        <taxon>Vibrionaceae</taxon>
        <taxon>Vibrio</taxon>
    </lineage>
</organism>
<name>A0A7V7TK98_9VIBR</name>
<dbReference type="CDD" id="cd16431">
    <property type="entry name" value="IcmE"/>
    <property type="match status" value="1"/>
</dbReference>
<evidence type="ECO:0000313" key="2">
    <source>
        <dbReference type="Proteomes" id="UP000423756"/>
    </source>
</evidence>
<evidence type="ECO:0000313" key="1">
    <source>
        <dbReference type="EMBL" id="KAB0482407.1"/>
    </source>
</evidence>
<proteinExistence type="predicted"/>
<dbReference type="RefSeq" id="WP_137406616.1">
    <property type="nucleotide sequence ID" value="NZ_AP025467.1"/>
</dbReference>
<dbReference type="Proteomes" id="UP000423756">
    <property type="component" value="Unassembled WGS sequence"/>
</dbReference>
<dbReference type="AlphaFoldDB" id="A0A7V7TK98"/>
<comment type="caution">
    <text evidence="1">The sequence shown here is derived from an EMBL/GenBank/DDBJ whole genome shotgun (WGS) entry which is preliminary data.</text>
</comment>